<evidence type="ECO:0000256" key="2">
    <source>
        <dbReference type="SAM" id="SignalP"/>
    </source>
</evidence>
<dbReference type="InParanoid" id="A0A545AWE5"/>
<accession>A0A545AWE5</accession>
<dbReference type="RefSeq" id="WP_142703847.1">
    <property type="nucleotide sequence ID" value="NZ_VIRS01000004.1"/>
</dbReference>
<feature type="signal peptide" evidence="2">
    <location>
        <begin position="1"/>
        <end position="22"/>
    </location>
</feature>
<protein>
    <recommendedName>
        <fullName evidence="5">Serine/threonine protein kinase</fullName>
    </recommendedName>
</protein>
<evidence type="ECO:0000256" key="1">
    <source>
        <dbReference type="SAM" id="MobiDB-lite"/>
    </source>
</evidence>
<gene>
    <name evidence="3" type="ORF">FL583_07940</name>
</gene>
<sequence length="206" mass="20830">MIAAIALGVAVLSLIVAGLALARSGGNGDSDVVAQPLPSSAPAPAEPSSAVSVAPVPSGENSPLDPGQLDPSSTYQSAYENQTLTVQSGGDFVHIDVDEPRVRPENGGDVTYVAGGGNGTLNFQDADRVAPVQSAQSSAGDCVEAIRSSASVSSMASAANLTVCVLTSRANASSEGITQKIVRFHVDSIARDNDTLTVSLTPWNVP</sequence>
<name>A0A545AWE5_9ACTN</name>
<dbReference type="Proteomes" id="UP000317982">
    <property type="component" value="Unassembled WGS sequence"/>
</dbReference>
<feature type="compositionally biased region" description="Low complexity" evidence="1">
    <location>
        <begin position="46"/>
        <end position="58"/>
    </location>
</feature>
<dbReference type="OrthoDB" id="3298053at2"/>
<reference evidence="3 4" key="1">
    <citation type="submission" date="2019-07" db="EMBL/GenBank/DDBJ databases">
        <title>Cryptosporangium phraense sp. nov., isolated from plant litter.</title>
        <authorList>
            <person name="Suriyachadkun C."/>
        </authorList>
    </citation>
    <scope>NUCLEOTIDE SEQUENCE [LARGE SCALE GENOMIC DNA]</scope>
    <source>
        <strain evidence="3 4">A-T 5661</strain>
    </source>
</reference>
<dbReference type="EMBL" id="VIRS01000004">
    <property type="protein sequence ID" value="TQS45647.1"/>
    <property type="molecule type" value="Genomic_DNA"/>
</dbReference>
<keyword evidence="4" id="KW-1185">Reference proteome</keyword>
<organism evidence="3 4">
    <name type="scientific">Cryptosporangium phraense</name>
    <dbReference type="NCBI Taxonomy" id="2593070"/>
    <lineage>
        <taxon>Bacteria</taxon>
        <taxon>Bacillati</taxon>
        <taxon>Actinomycetota</taxon>
        <taxon>Actinomycetes</taxon>
        <taxon>Cryptosporangiales</taxon>
        <taxon>Cryptosporangiaceae</taxon>
        <taxon>Cryptosporangium</taxon>
    </lineage>
</organism>
<keyword evidence="2" id="KW-0732">Signal</keyword>
<comment type="caution">
    <text evidence="3">The sequence shown here is derived from an EMBL/GenBank/DDBJ whole genome shotgun (WGS) entry which is preliminary data.</text>
</comment>
<proteinExistence type="predicted"/>
<feature type="region of interest" description="Disordered" evidence="1">
    <location>
        <begin position="32"/>
        <end position="74"/>
    </location>
</feature>
<evidence type="ECO:0000313" key="4">
    <source>
        <dbReference type="Proteomes" id="UP000317982"/>
    </source>
</evidence>
<evidence type="ECO:0008006" key="5">
    <source>
        <dbReference type="Google" id="ProtNLM"/>
    </source>
</evidence>
<feature type="chain" id="PRO_5021967928" description="Serine/threonine protein kinase" evidence="2">
    <location>
        <begin position="23"/>
        <end position="206"/>
    </location>
</feature>
<evidence type="ECO:0000313" key="3">
    <source>
        <dbReference type="EMBL" id="TQS45647.1"/>
    </source>
</evidence>
<dbReference type="AlphaFoldDB" id="A0A545AWE5"/>